<evidence type="ECO:0000256" key="2">
    <source>
        <dbReference type="ARBA" id="ARBA00005752"/>
    </source>
</evidence>
<keyword evidence="6" id="KW-0028">Amino-acid biosynthesis</keyword>
<evidence type="ECO:0000313" key="12">
    <source>
        <dbReference type="Proteomes" id="UP000198312"/>
    </source>
</evidence>
<evidence type="ECO:0000313" key="11">
    <source>
        <dbReference type="EMBL" id="ASK63713.1"/>
    </source>
</evidence>
<dbReference type="GO" id="GO:0004066">
    <property type="term" value="F:asparagine synthase (glutamine-hydrolyzing) activity"/>
    <property type="evidence" value="ECO:0007669"/>
    <property type="project" value="UniProtKB-EC"/>
</dbReference>
<comment type="pathway">
    <text evidence="1">Amino-acid biosynthesis; L-asparagine biosynthesis; L-asparagine from L-aspartate (L-Gln route): step 1/1.</text>
</comment>
<dbReference type="SUPFAM" id="SSF52402">
    <property type="entry name" value="Adenine nucleotide alpha hydrolases-like"/>
    <property type="match status" value="1"/>
</dbReference>
<comment type="similarity">
    <text evidence="2">Belongs to the asparagine synthetase family.</text>
</comment>
<dbReference type="InterPro" id="IPR014729">
    <property type="entry name" value="Rossmann-like_a/b/a_fold"/>
</dbReference>
<evidence type="ECO:0000256" key="9">
    <source>
        <dbReference type="PIRSR" id="PIRSR001589-2"/>
    </source>
</evidence>
<feature type="domain" description="Glutamine amidotransferase type-2" evidence="10">
    <location>
        <begin position="2"/>
        <end position="217"/>
    </location>
</feature>
<dbReference type="Gene3D" id="3.60.20.10">
    <property type="entry name" value="Glutamine Phosphoribosylpyrophosphate, subunit 1, domain 1"/>
    <property type="match status" value="1"/>
</dbReference>
<evidence type="ECO:0000256" key="6">
    <source>
        <dbReference type="ARBA" id="ARBA00022888"/>
    </source>
</evidence>
<reference evidence="11 12" key="1">
    <citation type="submission" date="2017-07" db="EMBL/GenBank/DDBJ databases">
        <title>Virgibacillus sp. LM2416.</title>
        <authorList>
            <person name="Tak E.J."/>
            <person name="Bae J.-W."/>
        </authorList>
    </citation>
    <scope>NUCLEOTIDE SEQUENCE [LARGE SCALE GENOMIC DNA]</scope>
    <source>
        <strain evidence="11 12">LM2416</strain>
    </source>
</reference>
<dbReference type="InterPro" id="IPR029055">
    <property type="entry name" value="Ntn_hydrolases_N"/>
</dbReference>
<accession>A0A220U7J4</accession>
<gene>
    <name evidence="11" type="ORF">CFK37_16880</name>
</gene>
<dbReference type="InterPro" id="IPR033738">
    <property type="entry name" value="AsnB_N"/>
</dbReference>
<evidence type="ECO:0000259" key="10">
    <source>
        <dbReference type="PROSITE" id="PS51278"/>
    </source>
</evidence>
<sequence>MSAIVGIYNSNDEPISDEQSICMMQALQKFPADDVHIWQQKNIFLGCHAQWITPESAGEKLPFYNYERQLSITADAIIDNREELFDILRVRKDQRKVMPDSQLILLAYCKWGDKVAKHLIGDFAFMIWDEQKQKLFGARDFSGARTLYYYNKNNHFAFSTVIQPLISLPYVEKDLNELWLADFLAIPDMFDTVDPSSTVYKGICQVPPSHTISVSNGNVALSQYNTLTVENKLNLKSNAEYEEAFIDLFGKVINDYLRTDHKVGSRLSGGLDSGSVVGFAAKALERDKKPLHTFSYVPLDGFEDWTPKSKLADESPYIKSTVNHVGNIKQNYLSFPGKSPLTEMDLWLDVLEMPYKFFENSYWISGIYEEASRLGVKVLLNGSRGNYSISWGDALDYYTKLLKRLRWITLNKEINAFIHVKGTGRKRILSVIGKKAFPLINKFGYKSEHSIPMLIHPEFAERTRVIERLQSYGIDETGSTLPSTYGARRNQFEKLFYRSNGTVDTKFSLRNAIWNRDPTNDLRIVRFCLSVPDSQYVQQGVDRSLIRRATKNVLPDKVRLNHKVKGAQGVDGIQRLLPKWAELINEFQNITIDPVMSECLNLDVIKSAIVKVTENPKPELILDSEFKLLMRSLILYRFIKRTF</sequence>
<dbReference type="PANTHER" id="PTHR43284:SF1">
    <property type="entry name" value="ASPARAGINE SYNTHETASE"/>
    <property type="match status" value="1"/>
</dbReference>
<evidence type="ECO:0000256" key="1">
    <source>
        <dbReference type="ARBA" id="ARBA00005187"/>
    </source>
</evidence>
<dbReference type="InterPro" id="IPR017932">
    <property type="entry name" value="GATase_2_dom"/>
</dbReference>
<organism evidence="11 12">
    <name type="scientific">Virgibacillus phasianinus</name>
    <dbReference type="NCBI Taxonomy" id="2017483"/>
    <lineage>
        <taxon>Bacteria</taxon>
        <taxon>Bacillati</taxon>
        <taxon>Bacillota</taxon>
        <taxon>Bacilli</taxon>
        <taxon>Bacillales</taxon>
        <taxon>Bacillaceae</taxon>
        <taxon>Virgibacillus</taxon>
    </lineage>
</organism>
<evidence type="ECO:0000256" key="4">
    <source>
        <dbReference type="ARBA" id="ARBA00022741"/>
    </source>
</evidence>
<dbReference type="Pfam" id="PF00733">
    <property type="entry name" value="Asn_synthase"/>
    <property type="match status" value="1"/>
</dbReference>
<dbReference type="InterPro" id="IPR051786">
    <property type="entry name" value="ASN_synthetase/amidase"/>
</dbReference>
<keyword evidence="5 9" id="KW-0067">ATP-binding</keyword>
<dbReference type="OrthoDB" id="9763290at2"/>
<protein>
    <recommendedName>
        <fullName evidence="3">asparagine synthase (glutamine-hydrolyzing)</fullName>
        <ecNumber evidence="3">6.3.5.4</ecNumber>
    </recommendedName>
</protein>
<dbReference type="Proteomes" id="UP000198312">
    <property type="component" value="Chromosome"/>
</dbReference>
<dbReference type="PROSITE" id="PS51278">
    <property type="entry name" value="GATASE_TYPE_2"/>
    <property type="match status" value="1"/>
</dbReference>
<dbReference type="PIRSF" id="PIRSF001589">
    <property type="entry name" value="Asn_synthetase_glu-h"/>
    <property type="match status" value="1"/>
</dbReference>
<evidence type="ECO:0000256" key="3">
    <source>
        <dbReference type="ARBA" id="ARBA00012737"/>
    </source>
</evidence>
<dbReference type="EC" id="6.3.5.4" evidence="3"/>
<keyword evidence="7" id="KW-0315">Glutamine amidotransferase</keyword>
<proteinExistence type="inferred from homology"/>
<dbReference type="RefSeq" id="WP_089062972.1">
    <property type="nucleotide sequence ID" value="NZ_CP022315.1"/>
</dbReference>
<keyword evidence="6" id="KW-0061">Asparagine biosynthesis</keyword>
<dbReference type="AlphaFoldDB" id="A0A220U7J4"/>
<dbReference type="EMBL" id="CP022315">
    <property type="protein sequence ID" value="ASK63713.1"/>
    <property type="molecule type" value="Genomic_DNA"/>
</dbReference>
<dbReference type="KEGG" id="vil:CFK37_16880"/>
<dbReference type="InterPro" id="IPR006426">
    <property type="entry name" value="Asn_synth_AEB"/>
</dbReference>
<name>A0A220U7J4_9BACI</name>
<feature type="binding site" evidence="9">
    <location>
        <position position="297"/>
    </location>
    <ligand>
        <name>ATP</name>
        <dbReference type="ChEBI" id="CHEBI:30616"/>
    </ligand>
</feature>
<keyword evidence="12" id="KW-1185">Reference proteome</keyword>
<dbReference type="GO" id="GO:0006529">
    <property type="term" value="P:asparagine biosynthetic process"/>
    <property type="evidence" value="ECO:0007669"/>
    <property type="project" value="UniProtKB-KW"/>
</dbReference>
<evidence type="ECO:0000256" key="7">
    <source>
        <dbReference type="ARBA" id="ARBA00022962"/>
    </source>
</evidence>
<dbReference type="PANTHER" id="PTHR43284">
    <property type="entry name" value="ASPARAGINE SYNTHETASE (GLUTAMINE-HYDROLYZING)"/>
    <property type="match status" value="1"/>
</dbReference>
<dbReference type="CDD" id="cd00712">
    <property type="entry name" value="AsnB"/>
    <property type="match status" value="1"/>
</dbReference>
<comment type="catalytic activity">
    <reaction evidence="8">
        <text>L-aspartate + L-glutamine + ATP + H2O = L-asparagine + L-glutamate + AMP + diphosphate + H(+)</text>
        <dbReference type="Rhea" id="RHEA:12228"/>
        <dbReference type="ChEBI" id="CHEBI:15377"/>
        <dbReference type="ChEBI" id="CHEBI:15378"/>
        <dbReference type="ChEBI" id="CHEBI:29985"/>
        <dbReference type="ChEBI" id="CHEBI:29991"/>
        <dbReference type="ChEBI" id="CHEBI:30616"/>
        <dbReference type="ChEBI" id="CHEBI:33019"/>
        <dbReference type="ChEBI" id="CHEBI:58048"/>
        <dbReference type="ChEBI" id="CHEBI:58359"/>
        <dbReference type="ChEBI" id="CHEBI:456215"/>
        <dbReference type="EC" id="6.3.5.4"/>
    </reaction>
</comment>
<dbReference type="GO" id="GO:0005524">
    <property type="term" value="F:ATP binding"/>
    <property type="evidence" value="ECO:0007669"/>
    <property type="project" value="UniProtKB-KW"/>
</dbReference>
<evidence type="ECO:0000256" key="5">
    <source>
        <dbReference type="ARBA" id="ARBA00022840"/>
    </source>
</evidence>
<dbReference type="InterPro" id="IPR001962">
    <property type="entry name" value="Asn_synthase"/>
</dbReference>
<dbReference type="Gene3D" id="3.40.50.620">
    <property type="entry name" value="HUPs"/>
    <property type="match status" value="2"/>
</dbReference>
<keyword evidence="4 9" id="KW-0547">Nucleotide-binding</keyword>
<dbReference type="Pfam" id="PF13537">
    <property type="entry name" value="GATase_7"/>
    <property type="match status" value="1"/>
</dbReference>
<dbReference type="SUPFAM" id="SSF56235">
    <property type="entry name" value="N-terminal nucleophile aminohydrolases (Ntn hydrolases)"/>
    <property type="match status" value="1"/>
</dbReference>
<feature type="binding site" evidence="9">
    <location>
        <position position="100"/>
    </location>
    <ligand>
        <name>L-glutamine</name>
        <dbReference type="ChEBI" id="CHEBI:58359"/>
    </ligand>
</feature>
<evidence type="ECO:0000256" key="8">
    <source>
        <dbReference type="ARBA" id="ARBA00048741"/>
    </source>
</evidence>